<comment type="caution">
    <text evidence="11">The sequence shown here is derived from an EMBL/GenBank/DDBJ whole genome shotgun (WGS) entry which is preliminary data.</text>
</comment>
<dbReference type="InterPro" id="IPR005828">
    <property type="entry name" value="MFS_sugar_transport-like"/>
</dbReference>
<feature type="domain" description="Major facilitator superfamily (MFS) profile" evidence="10">
    <location>
        <begin position="146"/>
        <end position="555"/>
    </location>
</feature>
<evidence type="ECO:0000256" key="8">
    <source>
        <dbReference type="SAM" id="MobiDB-lite"/>
    </source>
</evidence>
<dbReference type="PROSITE" id="PS00217">
    <property type="entry name" value="SUGAR_TRANSPORT_2"/>
    <property type="match status" value="1"/>
</dbReference>
<dbReference type="InterPro" id="IPR020846">
    <property type="entry name" value="MFS_dom"/>
</dbReference>
<evidence type="ECO:0000256" key="3">
    <source>
        <dbReference type="ARBA" id="ARBA00022475"/>
    </source>
</evidence>
<keyword evidence="3" id="KW-1003">Cell membrane</keyword>
<dbReference type="InterPro" id="IPR036259">
    <property type="entry name" value="MFS_trans_sf"/>
</dbReference>
<gene>
    <name evidence="11" type="ORF">FCN18_32880</name>
</gene>
<reference evidence="11 12" key="1">
    <citation type="journal article" date="2015" name="Antonie Van Leeuwenhoek">
        <title>Prauserella endophytica sp. nov., an endophytic actinobacterium isolated from Tamarix taklamakanensis.</title>
        <authorList>
            <person name="Liu J.M."/>
            <person name="Habden X."/>
            <person name="Guo L."/>
            <person name="Tuo L."/>
            <person name="Jiang Z.K."/>
            <person name="Liu S.W."/>
            <person name="Liu X.F."/>
            <person name="Chen L."/>
            <person name="Li R.F."/>
            <person name="Zhang Y.Q."/>
            <person name="Sun C.H."/>
        </authorList>
    </citation>
    <scope>NUCLEOTIDE SEQUENCE [LARGE SCALE GENOMIC DNA]</scope>
    <source>
        <strain evidence="11 12">CGMCC 4.7182</strain>
    </source>
</reference>
<feature type="transmembrane region" description="Helical" evidence="9">
    <location>
        <begin position="318"/>
        <end position="339"/>
    </location>
</feature>
<feature type="compositionally biased region" description="Low complexity" evidence="8">
    <location>
        <begin position="110"/>
        <end position="119"/>
    </location>
</feature>
<dbReference type="InterPro" id="IPR005829">
    <property type="entry name" value="Sugar_transporter_CS"/>
</dbReference>
<feature type="compositionally biased region" description="Basic residues" evidence="8">
    <location>
        <begin position="72"/>
        <end position="92"/>
    </location>
</feature>
<dbReference type="PANTHER" id="PTHR43528:SF1">
    <property type="entry name" value="ALPHA-KETOGLUTARATE PERMEASE"/>
    <property type="match status" value="1"/>
</dbReference>
<keyword evidence="5" id="KW-0769">Symport</keyword>
<evidence type="ECO:0000256" key="2">
    <source>
        <dbReference type="ARBA" id="ARBA00022448"/>
    </source>
</evidence>
<feature type="transmembrane region" description="Helical" evidence="9">
    <location>
        <begin position="470"/>
        <end position="491"/>
    </location>
</feature>
<keyword evidence="6 9" id="KW-1133">Transmembrane helix</keyword>
<accession>A0ABY2RW88</accession>
<evidence type="ECO:0000259" key="10">
    <source>
        <dbReference type="PROSITE" id="PS50850"/>
    </source>
</evidence>
<dbReference type="InterPro" id="IPR051084">
    <property type="entry name" value="H+-coupled_symporters"/>
</dbReference>
<feature type="transmembrane region" description="Helical" evidence="9">
    <location>
        <begin position="503"/>
        <end position="524"/>
    </location>
</feature>
<dbReference type="PROSITE" id="PS00216">
    <property type="entry name" value="SUGAR_TRANSPORT_1"/>
    <property type="match status" value="1"/>
</dbReference>
<dbReference type="Proteomes" id="UP000309992">
    <property type="component" value="Unassembled WGS sequence"/>
</dbReference>
<feature type="transmembrane region" description="Helical" evidence="9">
    <location>
        <begin position="530"/>
        <end position="550"/>
    </location>
</feature>
<comment type="subcellular location">
    <subcellularLocation>
        <location evidence="1">Cell membrane</location>
        <topology evidence="1">Multi-pass membrane protein</topology>
    </subcellularLocation>
</comment>
<feature type="transmembrane region" description="Helical" evidence="9">
    <location>
        <begin position="371"/>
        <end position="395"/>
    </location>
</feature>
<proteinExistence type="predicted"/>
<protein>
    <submittedName>
        <fullName evidence="11">MFS transporter</fullName>
    </submittedName>
</protein>
<dbReference type="PROSITE" id="PS50850">
    <property type="entry name" value="MFS"/>
    <property type="match status" value="1"/>
</dbReference>
<feature type="region of interest" description="Disordered" evidence="8">
    <location>
        <begin position="17"/>
        <end position="144"/>
    </location>
</feature>
<dbReference type="SUPFAM" id="SSF103473">
    <property type="entry name" value="MFS general substrate transporter"/>
    <property type="match status" value="1"/>
</dbReference>
<keyword evidence="2" id="KW-0813">Transport</keyword>
<feature type="transmembrane region" description="Helical" evidence="9">
    <location>
        <begin position="242"/>
        <end position="259"/>
    </location>
</feature>
<evidence type="ECO:0000313" key="11">
    <source>
        <dbReference type="EMBL" id="TKG61837.1"/>
    </source>
</evidence>
<keyword evidence="7 9" id="KW-0472">Membrane</keyword>
<keyword evidence="4 9" id="KW-0812">Transmembrane</keyword>
<feature type="transmembrane region" description="Helical" evidence="9">
    <location>
        <begin position="183"/>
        <end position="206"/>
    </location>
</feature>
<dbReference type="Gene3D" id="1.20.1250.20">
    <property type="entry name" value="MFS general substrate transporter like domains"/>
    <property type="match status" value="2"/>
</dbReference>
<evidence type="ECO:0000256" key="4">
    <source>
        <dbReference type="ARBA" id="ARBA00022692"/>
    </source>
</evidence>
<dbReference type="Pfam" id="PF00083">
    <property type="entry name" value="Sugar_tr"/>
    <property type="match status" value="2"/>
</dbReference>
<evidence type="ECO:0000256" key="7">
    <source>
        <dbReference type="ARBA" id="ARBA00023136"/>
    </source>
</evidence>
<feature type="transmembrane region" description="Helical" evidence="9">
    <location>
        <begin position="438"/>
        <end position="458"/>
    </location>
</feature>
<evidence type="ECO:0000256" key="9">
    <source>
        <dbReference type="SAM" id="Phobius"/>
    </source>
</evidence>
<evidence type="ECO:0000256" key="6">
    <source>
        <dbReference type="ARBA" id="ARBA00022989"/>
    </source>
</evidence>
<organism evidence="11 12">
    <name type="scientific">Prauserella endophytica</name>
    <dbReference type="NCBI Taxonomy" id="1592324"/>
    <lineage>
        <taxon>Bacteria</taxon>
        <taxon>Bacillati</taxon>
        <taxon>Actinomycetota</taxon>
        <taxon>Actinomycetes</taxon>
        <taxon>Pseudonocardiales</taxon>
        <taxon>Pseudonocardiaceae</taxon>
        <taxon>Prauserella</taxon>
        <taxon>Prauserella coralliicola group</taxon>
    </lineage>
</organism>
<keyword evidence="12" id="KW-1185">Reference proteome</keyword>
<feature type="transmembrane region" description="Helical" evidence="9">
    <location>
        <begin position="407"/>
        <end position="426"/>
    </location>
</feature>
<feature type="transmembrane region" description="Helical" evidence="9">
    <location>
        <begin position="218"/>
        <end position="236"/>
    </location>
</feature>
<dbReference type="PANTHER" id="PTHR43528">
    <property type="entry name" value="ALPHA-KETOGLUTARATE PERMEASE"/>
    <property type="match status" value="1"/>
</dbReference>
<evidence type="ECO:0000256" key="5">
    <source>
        <dbReference type="ARBA" id="ARBA00022847"/>
    </source>
</evidence>
<feature type="transmembrane region" description="Helical" evidence="9">
    <location>
        <begin position="158"/>
        <end position="177"/>
    </location>
</feature>
<feature type="transmembrane region" description="Helical" evidence="9">
    <location>
        <begin position="290"/>
        <end position="312"/>
    </location>
</feature>
<sequence length="559" mass="58899">MAVGGTELARRATDRGFVGHRRCRTQDRRSVGQRTPVGALPRSPGHRPPRRNTPAPPRCHRGRMDRLPSRRPPARHRSPRGRAPLRRPRGRAAPRGQSRPAGRRRRRSGGRCSPSPGGRLIMTDPKLTDDAEQSPPTTSTAKPTRAAVAAGIGHFVEYFDYTLYGFFAVVIGAQFFPDADPTASLLAAFAAFALAFVARPVGGLVFGHFGDRLGRRNALAVSVLMMGGASLLIGVLPPYSVIGVWAPILLVIARLLQGFSAGGENAGAVTFLAEYAPQGKRGLYCSWHQVALTAALLAGSGAATLTSAVLPADAFASWGWRVPFLLGAALALVGVYVRLRLGDTPAFRRLERSAATERVPLAAALTTYRRAVLIGLGFFVGPSVAAYVLLIYMPTYASEVAGLDRPLALLSNSIALSLLLVLVPFAGVLSDRIGRKPLLIAFNLALAAGSYPLMVLLAQGGFASVLTAQLAFAIVVAAFFGPAGAAATELFTTSVRVTGFGIGNNVATALFGGTAPLLATWLIATTGNETSPAVLLVAGGAVSLLVVWRMEETAHKPLR</sequence>
<name>A0ABY2RW88_9PSEU</name>
<evidence type="ECO:0000256" key="1">
    <source>
        <dbReference type="ARBA" id="ARBA00004651"/>
    </source>
</evidence>
<dbReference type="EMBL" id="SWMS01000029">
    <property type="protein sequence ID" value="TKG61837.1"/>
    <property type="molecule type" value="Genomic_DNA"/>
</dbReference>
<evidence type="ECO:0000313" key="12">
    <source>
        <dbReference type="Proteomes" id="UP000309992"/>
    </source>
</evidence>